<protein>
    <recommendedName>
        <fullName evidence="2 6">Cell division topological specificity factor</fullName>
    </recommendedName>
</protein>
<dbReference type="NCBIfam" id="TIGR01215">
    <property type="entry name" value="minE"/>
    <property type="match status" value="1"/>
</dbReference>
<dbReference type="GO" id="GO:0042802">
    <property type="term" value="F:identical protein binding"/>
    <property type="evidence" value="ECO:0007669"/>
    <property type="project" value="UniProtKB-ARBA"/>
</dbReference>
<accession>A0A1Y1QQ74</accession>
<dbReference type="Gene3D" id="3.30.1070.10">
    <property type="entry name" value="Cell division topological specificity factor MinE"/>
    <property type="match status" value="1"/>
</dbReference>
<dbReference type="Proteomes" id="UP000192491">
    <property type="component" value="Unassembled WGS sequence"/>
</dbReference>
<dbReference type="Pfam" id="PF03776">
    <property type="entry name" value="MinE"/>
    <property type="match status" value="1"/>
</dbReference>
<reference evidence="7 8" key="1">
    <citation type="submission" date="2017-01" db="EMBL/GenBank/DDBJ databases">
        <title>Novel large sulfur bacteria in the metagenomes of groundwater-fed chemosynthetic microbial mats in the Lake Huron basin.</title>
        <authorList>
            <person name="Sharrar A.M."/>
            <person name="Flood B.E."/>
            <person name="Bailey J.V."/>
            <person name="Jones D.S."/>
            <person name="Biddanda B."/>
            <person name="Ruberg S.A."/>
            <person name="Marcus D.N."/>
            <person name="Dick G.J."/>
        </authorList>
    </citation>
    <scope>NUCLEOTIDE SEQUENCE [LARGE SCALE GENOMIC DNA]</scope>
    <source>
        <strain evidence="7">A8</strain>
    </source>
</reference>
<evidence type="ECO:0000313" key="8">
    <source>
        <dbReference type="Proteomes" id="UP000192491"/>
    </source>
</evidence>
<dbReference type="InterPro" id="IPR005527">
    <property type="entry name" value="MinE"/>
</dbReference>
<dbReference type="NCBIfam" id="NF001422">
    <property type="entry name" value="PRK00296.1"/>
    <property type="match status" value="1"/>
</dbReference>
<comment type="function">
    <text evidence="5 6">Prevents the cell division inhibition by proteins MinC and MinD at internal division sites while permitting inhibition at polar sites. This ensures cell division at the proper site by restricting the formation of a division septum at the midpoint of the long axis of the cell.</text>
</comment>
<dbReference type="GO" id="GO:0032955">
    <property type="term" value="P:regulation of division septum assembly"/>
    <property type="evidence" value="ECO:0007669"/>
    <property type="project" value="InterPro"/>
</dbReference>
<evidence type="ECO:0000256" key="2">
    <source>
        <dbReference type="ARBA" id="ARBA00020112"/>
    </source>
</evidence>
<name>A0A1Y1QQ74_9GAMM</name>
<organism evidence="7 8">
    <name type="scientific">Thiothrix lacustris</name>
    <dbReference type="NCBI Taxonomy" id="525917"/>
    <lineage>
        <taxon>Bacteria</taxon>
        <taxon>Pseudomonadati</taxon>
        <taxon>Pseudomonadota</taxon>
        <taxon>Gammaproteobacteria</taxon>
        <taxon>Thiotrichales</taxon>
        <taxon>Thiotrichaceae</taxon>
        <taxon>Thiothrix</taxon>
    </lineage>
</organism>
<dbReference type="GO" id="GO:0051301">
    <property type="term" value="P:cell division"/>
    <property type="evidence" value="ECO:0007669"/>
    <property type="project" value="UniProtKB-KW"/>
</dbReference>
<keyword evidence="4 6" id="KW-0131">Cell cycle</keyword>
<dbReference type="SUPFAM" id="SSF55229">
    <property type="entry name" value="Cell division protein MinE topological specificity domain"/>
    <property type="match status" value="1"/>
</dbReference>
<evidence type="ECO:0000256" key="1">
    <source>
        <dbReference type="ARBA" id="ARBA00008168"/>
    </source>
</evidence>
<evidence type="ECO:0000256" key="6">
    <source>
        <dbReference type="HAMAP-Rule" id="MF_00262"/>
    </source>
</evidence>
<dbReference type="FunFam" id="3.30.1070.10:FF:000001">
    <property type="entry name" value="Cell division topological specificity factor"/>
    <property type="match status" value="1"/>
</dbReference>
<keyword evidence="3 6" id="KW-0132">Cell division</keyword>
<gene>
    <name evidence="6" type="primary">minE</name>
    <name evidence="7" type="ORF">BWK73_18195</name>
</gene>
<proteinExistence type="inferred from homology"/>
<evidence type="ECO:0000256" key="5">
    <source>
        <dbReference type="ARBA" id="ARBA00025265"/>
    </source>
</evidence>
<comment type="caution">
    <text evidence="7">The sequence shown here is derived from an EMBL/GenBank/DDBJ whole genome shotgun (WGS) entry which is preliminary data.</text>
</comment>
<evidence type="ECO:0000256" key="4">
    <source>
        <dbReference type="ARBA" id="ARBA00023306"/>
    </source>
</evidence>
<dbReference type="EMBL" id="MTEJ01000092">
    <property type="protein sequence ID" value="OQX11259.1"/>
    <property type="molecule type" value="Genomic_DNA"/>
</dbReference>
<dbReference type="AlphaFoldDB" id="A0A1Y1QQ74"/>
<sequence length="87" mass="10253">MGLFEYFKQGKQSTAKIAKERLQIVIAHERLDRNGPDCLPQLRRDIMDVIRRYVPIADEHVNVQFEKGSDYDVLELNIALPERDRRN</sequence>
<dbReference type="InterPro" id="IPR036707">
    <property type="entry name" value="MinE_sf"/>
</dbReference>
<evidence type="ECO:0000313" key="7">
    <source>
        <dbReference type="EMBL" id="OQX11259.1"/>
    </source>
</evidence>
<dbReference type="HAMAP" id="MF_00262">
    <property type="entry name" value="MinE"/>
    <property type="match status" value="1"/>
</dbReference>
<evidence type="ECO:0000256" key="3">
    <source>
        <dbReference type="ARBA" id="ARBA00022618"/>
    </source>
</evidence>
<comment type="similarity">
    <text evidence="1 6">Belongs to the MinE family.</text>
</comment>